<dbReference type="Proteomes" id="UP000681720">
    <property type="component" value="Unassembled WGS sequence"/>
</dbReference>
<dbReference type="EMBL" id="CAJNRG010001152">
    <property type="protein sequence ID" value="CAF2028212.1"/>
    <property type="molecule type" value="Genomic_DNA"/>
</dbReference>
<sequence length="91" mass="11119">MSSPQQIFLFYVKKQKLFSSFMLSNDEYRDIKWKFNNVPENLSGQQHQNYKRSLIPTYEQRTRTLFSTHHYNKINSSQRQYSSSCYSNRRH</sequence>
<dbReference type="EMBL" id="CAJNOV010012024">
    <property type="protein sequence ID" value="CAF1472928.1"/>
    <property type="molecule type" value="Genomic_DNA"/>
</dbReference>
<dbReference type="EMBL" id="CAJOBF010001103">
    <property type="protein sequence ID" value="CAF3913385.1"/>
    <property type="molecule type" value="Genomic_DNA"/>
</dbReference>
<evidence type="ECO:0000313" key="6">
    <source>
        <dbReference type="EMBL" id="CAF3934162.1"/>
    </source>
</evidence>
<organism evidence="2 7">
    <name type="scientific">Rotaria magnacalcarata</name>
    <dbReference type="NCBI Taxonomy" id="392030"/>
    <lineage>
        <taxon>Eukaryota</taxon>
        <taxon>Metazoa</taxon>
        <taxon>Spiralia</taxon>
        <taxon>Gnathifera</taxon>
        <taxon>Rotifera</taxon>
        <taxon>Eurotatoria</taxon>
        <taxon>Bdelloidea</taxon>
        <taxon>Philodinida</taxon>
        <taxon>Philodinidae</taxon>
        <taxon>Rotaria</taxon>
    </lineage>
</organism>
<dbReference type="EMBL" id="CAJOBI010002556">
    <property type="protein sequence ID" value="CAF3934162.1"/>
    <property type="molecule type" value="Genomic_DNA"/>
</dbReference>
<dbReference type="Proteomes" id="UP000663855">
    <property type="component" value="Unassembled WGS sequence"/>
</dbReference>
<gene>
    <name evidence="3" type="ORF">BYL167_LOCUS7927</name>
    <name evidence="1" type="ORF">CJN711_LOCUS25751</name>
    <name evidence="5" type="ORF">GIL414_LOCUS7936</name>
    <name evidence="6" type="ORF">SMN809_LOCUS8359</name>
    <name evidence="4" type="ORF">UXM345_LOCUS11205</name>
    <name evidence="2" type="ORF">XDN619_LOCUS4767</name>
</gene>
<reference evidence="2" key="1">
    <citation type="submission" date="2021-02" db="EMBL/GenBank/DDBJ databases">
        <authorList>
            <person name="Nowell W R."/>
        </authorList>
    </citation>
    <scope>NUCLEOTIDE SEQUENCE</scope>
</reference>
<evidence type="ECO:0000313" key="1">
    <source>
        <dbReference type="EMBL" id="CAF1472928.1"/>
    </source>
</evidence>
<dbReference type="EMBL" id="CAJOBH010002109">
    <property type="protein sequence ID" value="CAF3890425.1"/>
    <property type="molecule type" value="Genomic_DNA"/>
</dbReference>
<evidence type="ECO:0000313" key="3">
    <source>
        <dbReference type="EMBL" id="CAF3890425.1"/>
    </source>
</evidence>
<evidence type="ECO:0000313" key="4">
    <source>
        <dbReference type="EMBL" id="CAF3913385.1"/>
    </source>
</evidence>
<dbReference type="Proteomes" id="UP000676336">
    <property type="component" value="Unassembled WGS sequence"/>
</dbReference>
<dbReference type="Proteomes" id="UP000663887">
    <property type="component" value="Unassembled WGS sequence"/>
</dbReference>
<evidence type="ECO:0000313" key="2">
    <source>
        <dbReference type="EMBL" id="CAF2028212.1"/>
    </source>
</evidence>
<dbReference type="Proteomes" id="UP000681967">
    <property type="component" value="Unassembled WGS sequence"/>
</dbReference>
<dbReference type="Proteomes" id="UP000663842">
    <property type="component" value="Unassembled WGS sequence"/>
</dbReference>
<evidence type="ECO:0000313" key="5">
    <source>
        <dbReference type="EMBL" id="CAF3928278.1"/>
    </source>
</evidence>
<comment type="caution">
    <text evidence="2">The sequence shown here is derived from an EMBL/GenBank/DDBJ whole genome shotgun (WGS) entry which is preliminary data.</text>
</comment>
<evidence type="ECO:0000313" key="7">
    <source>
        <dbReference type="Proteomes" id="UP000663887"/>
    </source>
</evidence>
<dbReference type="AlphaFoldDB" id="A0A816N3F9"/>
<accession>A0A816N3F9</accession>
<protein>
    <submittedName>
        <fullName evidence="2">Uncharacterized protein</fullName>
    </submittedName>
</protein>
<dbReference type="EMBL" id="CAJOBJ010002503">
    <property type="protein sequence ID" value="CAF3928278.1"/>
    <property type="molecule type" value="Genomic_DNA"/>
</dbReference>
<name>A0A816N3F9_9BILA</name>
<proteinExistence type="predicted"/>